<dbReference type="EMBL" id="HBFA01038513">
    <property type="protein sequence ID" value="CAD8689751.1"/>
    <property type="molecule type" value="Transcribed_RNA"/>
</dbReference>
<name>A0A7S0RZ01_9CHLO</name>
<evidence type="ECO:0000256" key="2">
    <source>
        <dbReference type="ARBA" id="ARBA00022692"/>
    </source>
</evidence>
<comment type="subcellular location">
    <subcellularLocation>
        <location evidence="1">Membrane</location>
        <topology evidence="1">Multi-pass membrane protein</topology>
    </subcellularLocation>
</comment>
<evidence type="ECO:0000256" key="3">
    <source>
        <dbReference type="ARBA" id="ARBA00022989"/>
    </source>
</evidence>
<keyword evidence="2 5" id="KW-0812">Transmembrane</keyword>
<evidence type="ECO:0000256" key="4">
    <source>
        <dbReference type="ARBA" id="ARBA00023136"/>
    </source>
</evidence>
<feature type="transmembrane region" description="Helical" evidence="5">
    <location>
        <begin position="156"/>
        <end position="176"/>
    </location>
</feature>
<dbReference type="Pfam" id="PF02535">
    <property type="entry name" value="Zip"/>
    <property type="match status" value="1"/>
</dbReference>
<feature type="transmembrane region" description="Helical" evidence="5">
    <location>
        <begin position="124"/>
        <end position="144"/>
    </location>
</feature>
<evidence type="ECO:0000256" key="1">
    <source>
        <dbReference type="ARBA" id="ARBA00004141"/>
    </source>
</evidence>
<dbReference type="PANTHER" id="PTHR11040:SF44">
    <property type="entry name" value="PROTEIN ZNTC-RELATED"/>
    <property type="match status" value="1"/>
</dbReference>
<keyword evidence="3 5" id="KW-1133">Transmembrane helix</keyword>
<keyword evidence="4 5" id="KW-0472">Membrane</keyword>
<dbReference type="AlphaFoldDB" id="A0A7S0RZ01"/>
<gene>
    <name evidence="6" type="ORF">POBO1169_LOCUS19266</name>
</gene>
<accession>A0A7S0RZ01</accession>
<evidence type="ECO:0000313" key="6">
    <source>
        <dbReference type="EMBL" id="CAD8689751.1"/>
    </source>
</evidence>
<dbReference type="PANTHER" id="PTHR11040">
    <property type="entry name" value="ZINC/IRON TRANSPORTER"/>
    <property type="match status" value="1"/>
</dbReference>
<dbReference type="GO" id="GO:0005385">
    <property type="term" value="F:zinc ion transmembrane transporter activity"/>
    <property type="evidence" value="ECO:0007669"/>
    <property type="project" value="TreeGrafter"/>
</dbReference>
<protein>
    <submittedName>
        <fullName evidence="6">Uncharacterized protein</fullName>
    </submittedName>
</protein>
<organism evidence="6">
    <name type="scientific">Pyramimonas obovata</name>
    <dbReference type="NCBI Taxonomy" id="1411642"/>
    <lineage>
        <taxon>Eukaryota</taxon>
        <taxon>Viridiplantae</taxon>
        <taxon>Chlorophyta</taxon>
        <taxon>Pyramimonadophyceae</taxon>
        <taxon>Pyramimonadales</taxon>
        <taxon>Pyramimonadaceae</taxon>
        <taxon>Pyramimonas</taxon>
        <taxon>Pyramimonas incertae sedis</taxon>
    </lineage>
</organism>
<reference evidence="6" key="1">
    <citation type="submission" date="2021-01" db="EMBL/GenBank/DDBJ databases">
        <authorList>
            <person name="Corre E."/>
            <person name="Pelletier E."/>
            <person name="Niang G."/>
            <person name="Scheremetjew M."/>
            <person name="Finn R."/>
            <person name="Kale V."/>
            <person name="Holt S."/>
            <person name="Cochrane G."/>
            <person name="Meng A."/>
            <person name="Brown T."/>
            <person name="Cohen L."/>
        </authorList>
    </citation>
    <scope>NUCLEOTIDE SEQUENCE</scope>
    <source>
        <strain evidence="6">CCMP722</strain>
    </source>
</reference>
<proteinExistence type="predicted"/>
<dbReference type="InterPro" id="IPR003689">
    <property type="entry name" value="ZIP"/>
</dbReference>
<sequence>MLPHHCAMHHHHTDHEGNACQVAPTVPNIDLEMCSLEDAKQAESKQAASTAAQAAPSFWRKAISGAPLVVGMSFHALVAGLLLGVTKSRTDILLICWAIVAHKAPETISLATKLIKDGMCAAHTLTSIVIFSFVTPFGILLGIISSDASSDAVNMTLSALSAGTFLFMGTVEAVVAEMHDGPKRGHSDNKHGHHHDARELLTSRLTKFGFYTLGMGVILLSTFLQSHAEHDDHEGH</sequence>
<dbReference type="GO" id="GO:0016020">
    <property type="term" value="C:membrane"/>
    <property type="evidence" value="ECO:0007669"/>
    <property type="project" value="UniProtKB-SubCell"/>
</dbReference>
<feature type="transmembrane region" description="Helical" evidence="5">
    <location>
        <begin position="66"/>
        <end position="86"/>
    </location>
</feature>
<evidence type="ECO:0000256" key="5">
    <source>
        <dbReference type="SAM" id="Phobius"/>
    </source>
</evidence>
<feature type="transmembrane region" description="Helical" evidence="5">
    <location>
        <begin position="208"/>
        <end position="228"/>
    </location>
</feature>